<dbReference type="Pfam" id="PF00743">
    <property type="entry name" value="FMO-like"/>
    <property type="match status" value="1"/>
</dbReference>
<evidence type="ECO:0000256" key="2">
    <source>
        <dbReference type="ARBA" id="ARBA00010139"/>
    </source>
</evidence>
<proteinExistence type="inferred from homology"/>
<evidence type="ECO:0000256" key="7">
    <source>
        <dbReference type="ARBA" id="ARBA00023033"/>
    </source>
</evidence>
<comment type="cofactor">
    <cofactor evidence="1">
        <name>FAD</name>
        <dbReference type="ChEBI" id="CHEBI:57692"/>
    </cofactor>
</comment>
<evidence type="ECO:0008006" key="10">
    <source>
        <dbReference type="Google" id="ProtNLM"/>
    </source>
</evidence>
<gene>
    <name evidence="8" type="ORF">PLEOSDRAFT_1067837</name>
</gene>
<name>A0A067N9W8_PLEO1</name>
<keyword evidence="7" id="KW-0503">Monooxygenase</keyword>
<dbReference type="Gene3D" id="3.50.50.60">
    <property type="entry name" value="FAD/NAD(P)-binding domain"/>
    <property type="match status" value="2"/>
</dbReference>
<dbReference type="PANTHER" id="PTHR43098:SF3">
    <property type="entry name" value="L-ORNITHINE N(5)-MONOOXYGENASE-RELATED"/>
    <property type="match status" value="1"/>
</dbReference>
<evidence type="ECO:0000256" key="1">
    <source>
        <dbReference type="ARBA" id="ARBA00001974"/>
    </source>
</evidence>
<sequence>MSAFPARVDILIVGAGLSGLYQLYHLRKLGLSVTIFEAGGGIGGTWYWNCYPGSRVDTDATNYQLSIDGLWQDWSYATLFPDWQELRKYFAYINRTLDLGRDISLNTRVVAAEFEEATDEWLVRTQKGDIVRCQFLSFCTGFASKPYIPEFKGLDTFRGRLHHTGTWPQEGVDLRSKRVAVIGTGASGVQVVQEAAPVAQQVTIFQRTPCTALPMGQRKLDIEDIKKMKEGQLKAFADRKKSYAGHSYDFTDRNMADCTPEEQEELYKQLYARGGFYPLFAGFREIYTDAAANDWVYAMWRDKVRARINDPWLQEKLAPTIKPYPFGTKRLPLEQNYYDLFNQPNVSLIDINENSLTQITPKGIQTADGVEHEFDIIVLATGFDAITGSMTQIDIRGTEGVTIFDKWTAFARTYLGLMTTNFPNMFFTYGTQGPTALSNGPTAAEVQGDWIIHCLQYMRAHGFSRIHAKKEAEEAYTKLVGDLGDQGLWMKVKSWYTGANIPGKTIQHLNFSGGVGVYAEMCRENEANGYEGFELTSGRVSSGPLARSML</sequence>
<keyword evidence="4" id="KW-0274">FAD</keyword>
<dbReference type="OrthoDB" id="66881at2759"/>
<dbReference type="InterPro" id="IPR000960">
    <property type="entry name" value="Flavin_mOase"/>
</dbReference>
<evidence type="ECO:0000256" key="3">
    <source>
        <dbReference type="ARBA" id="ARBA00022630"/>
    </source>
</evidence>
<dbReference type="AlphaFoldDB" id="A0A067N9W8"/>
<dbReference type="EMBL" id="KL198012">
    <property type="protein sequence ID" value="KDQ23750.1"/>
    <property type="molecule type" value="Genomic_DNA"/>
</dbReference>
<keyword evidence="6" id="KW-0560">Oxidoreductase</keyword>
<dbReference type="InParanoid" id="A0A067N9W8"/>
<evidence type="ECO:0000256" key="4">
    <source>
        <dbReference type="ARBA" id="ARBA00022827"/>
    </source>
</evidence>
<accession>A0A067N9W8</accession>
<dbReference type="VEuPathDB" id="FungiDB:PLEOSDRAFT_1067837"/>
<evidence type="ECO:0000313" key="9">
    <source>
        <dbReference type="Proteomes" id="UP000027073"/>
    </source>
</evidence>
<dbReference type="SUPFAM" id="SSF51905">
    <property type="entry name" value="FAD/NAD(P)-binding domain"/>
    <property type="match status" value="1"/>
</dbReference>
<evidence type="ECO:0000313" key="8">
    <source>
        <dbReference type="EMBL" id="KDQ23750.1"/>
    </source>
</evidence>
<evidence type="ECO:0000256" key="5">
    <source>
        <dbReference type="ARBA" id="ARBA00022857"/>
    </source>
</evidence>
<keyword evidence="3" id="KW-0285">Flavoprotein</keyword>
<dbReference type="InterPro" id="IPR050775">
    <property type="entry name" value="FAD-binding_Monooxygenases"/>
</dbReference>
<organism evidence="8 9">
    <name type="scientific">Pleurotus ostreatus (strain PC15)</name>
    <name type="common">Oyster mushroom</name>
    <dbReference type="NCBI Taxonomy" id="1137138"/>
    <lineage>
        <taxon>Eukaryota</taxon>
        <taxon>Fungi</taxon>
        <taxon>Dikarya</taxon>
        <taxon>Basidiomycota</taxon>
        <taxon>Agaricomycotina</taxon>
        <taxon>Agaricomycetes</taxon>
        <taxon>Agaricomycetidae</taxon>
        <taxon>Agaricales</taxon>
        <taxon>Pleurotineae</taxon>
        <taxon>Pleurotaceae</taxon>
        <taxon>Pleurotus</taxon>
    </lineage>
</organism>
<dbReference type="GO" id="GO:0050660">
    <property type="term" value="F:flavin adenine dinucleotide binding"/>
    <property type="evidence" value="ECO:0007669"/>
    <property type="project" value="InterPro"/>
</dbReference>
<dbReference type="PANTHER" id="PTHR43098">
    <property type="entry name" value="L-ORNITHINE N(5)-MONOOXYGENASE-RELATED"/>
    <property type="match status" value="1"/>
</dbReference>
<evidence type="ECO:0000256" key="6">
    <source>
        <dbReference type="ARBA" id="ARBA00023002"/>
    </source>
</evidence>
<protein>
    <recommendedName>
        <fullName evidence="10">FAD/NAD(P)-binding domain-containing protein</fullName>
    </recommendedName>
</protein>
<dbReference type="HOGENOM" id="CLU_006937_8_0_1"/>
<dbReference type="PRINTS" id="PR00370">
    <property type="entry name" value="FMOXYGENASE"/>
</dbReference>
<dbReference type="GO" id="GO:0050661">
    <property type="term" value="F:NADP binding"/>
    <property type="evidence" value="ECO:0007669"/>
    <property type="project" value="InterPro"/>
</dbReference>
<dbReference type="GO" id="GO:0004499">
    <property type="term" value="F:N,N-dimethylaniline monooxygenase activity"/>
    <property type="evidence" value="ECO:0007669"/>
    <property type="project" value="InterPro"/>
</dbReference>
<keyword evidence="5" id="KW-0521">NADP</keyword>
<comment type="similarity">
    <text evidence="2">Belongs to the FAD-binding monooxygenase family.</text>
</comment>
<dbReference type="InterPro" id="IPR020946">
    <property type="entry name" value="Flavin_mOase-like"/>
</dbReference>
<reference evidence="9" key="1">
    <citation type="journal article" date="2014" name="Proc. Natl. Acad. Sci. U.S.A.">
        <title>Extensive sampling of basidiomycete genomes demonstrates inadequacy of the white-rot/brown-rot paradigm for wood decay fungi.</title>
        <authorList>
            <person name="Riley R."/>
            <person name="Salamov A.A."/>
            <person name="Brown D.W."/>
            <person name="Nagy L.G."/>
            <person name="Floudas D."/>
            <person name="Held B.W."/>
            <person name="Levasseur A."/>
            <person name="Lombard V."/>
            <person name="Morin E."/>
            <person name="Otillar R."/>
            <person name="Lindquist E.A."/>
            <person name="Sun H."/>
            <person name="LaButti K.M."/>
            <person name="Schmutz J."/>
            <person name="Jabbour D."/>
            <person name="Luo H."/>
            <person name="Baker S.E."/>
            <person name="Pisabarro A.G."/>
            <person name="Walton J.D."/>
            <person name="Blanchette R.A."/>
            <person name="Henrissat B."/>
            <person name="Martin F."/>
            <person name="Cullen D."/>
            <person name="Hibbett D.S."/>
            <person name="Grigoriev I.V."/>
        </authorList>
    </citation>
    <scope>NUCLEOTIDE SEQUENCE [LARGE SCALE GENOMIC DNA]</scope>
    <source>
        <strain evidence="9">PC15</strain>
    </source>
</reference>
<dbReference type="InterPro" id="IPR036188">
    <property type="entry name" value="FAD/NAD-bd_sf"/>
</dbReference>
<dbReference type="Proteomes" id="UP000027073">
    <property type="component" value="Unassembled WGS sequence"/>
</dbReference>